<evidence type="ECO:0000313" key="3">
    <source>
        <dbReference type="Proteomes" id="UP000007963"/>
    </source>
</evidence>
<feature type="region of interest" description="Disordered" evidence="1">
    <location>
        <begin position="1"/>
        <end position="33"/>
    </location>
</feature>
<dbReference type="HOGENOM" id="CLU_454897_0_0_1"/>
<dbReference type="OrthoDB" id="10438553at2759"/>
<dbReference type="RefSeq" id="XP_001217979.1">
    <property type="nucleotide sequence ID" value="XM_001217978.1"/>
</dbReference>
<evidence type="ECO:0000256" key="1">
    <source>
        <dbReference type="SAM" id="MobiDB-lite"/>
    </source>
</evidence>
<dbReference type="Proteomes" id="UP000007963">
    <property type="component" value="Unassembled WGS sequence"/>
</dbReference>
<feature type="compositionally biased region" description="Basic and acidic residues" evidence="1">
    <location>
        <begin position="81"/>
        <end position="105"/>
    </location>
</feature>
<feature type="region of interest" description="Disordered" evidence="1">
    <location>
        <begin position="80"/>
        <end position="105"/>
    </location>
</feature>
<dbReference type="EMBL" id="CH476607">
    <property type="protein sequence ID" value="EAU30494.1"/>
    <property type="molecule type" value="Genomic_DNA"/>
</dbReference>
<name>Q0CAC7_ASPTN</name>
<organism evidence="2 3">
    <name type="scientific">Aspergillus terreus (strain NIH 2624 / FGSC A1156)</name>
    <dbReference type="NCBI Taxonomy" id="341663"/>
    <lineage>
        <taxon>Eukaryota</taxon>
        <taxon>Fungi</taxon>
        <taxon>Dikarya</taxon>
        <taxon>Ascomycota</taxon>
        <taxon>Pezizomycotina</taxon>
        <taxon>Eurotiomycetes</taxon>
        <taxon>Eurotiomycetidae</taxon>
        <taxon>Eurotiales</taxon>
        <taxon>Aspergillaceae</taxon>
        <taxon>Aspergillus</taxon>
        <taxon>Aspergillus subgen. Circumdati</taxon>
    </lineage>
</organism>
<feature type="compositionally biased region" description="Low complexity" evidence="1">
    <location>
        <begin position="18"/>
        <end position="27"/>
    </location>
</feature>
<protein>
    <submittedName>
        <fullName evidence="2">Uncharacterized protein</fullName>
    </submittedName>
</protein>
<dbReference type="AlphaFoldDB" id="Q0CAC7"/>
<evidence type="ECO:0000313" key="2">
    <source>
        <dbReference type="EMBL" id="EAU30494.1"/>
    </source>
</evidence>
<gene>
    <name evidence="2" type="ORF">ATEG_09357</name>
</gene>
<dbReference type="GeneID" id="4353965"/>
<accession>Q0CAC7</accession>
<sequence>MIRSRAHTVEHIEDEPIPSSNSPNKPKWCSPGSLWSRTTSSRVPIGRLAIGLPSHEDQTDAALHTYDTWIQHWQALGSAQAKRDEGSSSGPRVKEEKPAAVSRAKEAEWRVTHACDDVSGIAHSKTYESICSRVLRVEMPTREHLTHRDMYDFSIALARRGDMCGEADAHALWPDGTSCNYGAAIPTLRRWTPRRRDIWGDAVRGNIAAIHDAVENLYYSCADARSHVSDNECLADCLMAAFVRDYSDDDASGVYVQGTSLLRKGSKPVLDTWRIERAISEICSYTYYESLVRGATEILGLDQHGAACAVADIIAPGHSGSYLIIRNLTSGMAQTIGFMEGLAQLSGRESVPLAYGSLVAYVNDMTDLATDVETVDMNSAAEAAVRMHTTARAAYDCMRTLCTSQDDYGIVCCCASIYHAITTRSCNAWVDCPHENREDRSSKHPHDRAYGRRMSEWLVSAQDDSGRSIPGIRNMIEWVISIVTKESAEQNQSRCDRRPELEQAMCDWYHALIQCYCSVVSGLSATEHGAAVAGFKNAELQVRKLISESDDRELLLYALRWVGANDGEAARGWAWWCEPQVVTASNISNYLRRPCIKKEF</sequence>
<reference evidence="3" key="1">
    <citation type="submission" date="2005-09" db="EMBL/GenBank/DDBJ databases">
        <title>Annotation of the Aspergillus terreus NIH2624 genome.</title>
        <authorList>
            <person name="Birren B.W."/>
            <person name="Lander E.S."/>
            <person name="Galagan J.E."/>
            <person name="Nusbaum C."/>
            <person name="Devon K."/>
            <person name="Henn M."/>
            <person name="Ma L.-J."/>
            <person name="Jaffe D.B."/>
            <person name="Butler J."/>
            <person name="Alvarez P."/>
            <person name="Gnerre S."/>
            <person name="Grabherr M."/>
            <person name="Kleber M."/>
            <person name="Mauceli E.W."/>
            <person name="Brockman W."/>
            <person name="Rounsley S."/>
            <person name="Young S.K."/>
            <person name="LaButti K."/>
            <person name="Pushparaj V."/>
            <person name="DeCaprio D."/>
            <person name="Crawford M."/>
            <person name="Koehrsen M."/>
            <person name="Engels R."/>
            <person name="Montgomery P."/>
            <person name="Pearson M."/>
            <person name="Howarth C."/>
            <person name="Larson L."/>
            <person name="Luoma S."/>
            <person name="White J."/>
            <person name="Alvarado L."/>
            <person name="Kodira C.D."/>
            <person name="Zeng Q."/>
            <person name="Oleary S."/>
            <person name="Yandava C."/>
            <person name="Denning D.W."/>
            <person name="Nierman W.C."/>
            <person name="Milne T."/>
            <person name="Madden K."/>
        </authorList>
    </citation>
    <scope>NUCLEOTIDE SEQUENCE [LARGE SCALE GENOMIC DNA]</scope>
    <source>
        <strain evidence="3">NIH 2624 / FGSC A1156</strain>
    </source>
</reference>
<dbReference type="VEuPathDB" id="FungiDB:ATEG_09357"/>
<proteinExistence type="predicted"/>